<dbReference type="GO" id="GO:0008506">
    <property type="term" value="F:sucrose:proton symporter activity"/>
    <property type="evidence" value="ECO:0007669"/>
    <property type="project" value="UniProtKB-ARBA"/>
</dbReference>
<feature type="transmembrane region" description="Helical" evidence="12">
    <location>
        <begin position="572"/>
        <end position="595"/>
    </location>
</feature>
<keyword evidence="8" id="KW-0769">Symport</keyword>
<evidence type="ECO:0000256" key="1">
    <source>
        <dbReference type="ARBA" id="ARBA00004651"/>
    </source>
</evidence>
<proteinExistence type="inferred from homology"/>
<comment type="similarity">
    <text evidence="3">Belongs to the glycoside-pentoside-hexuronide (GPH) cation symporter transporter (TC 2.A.2.4) family.</text>
</comment>
<evidence type="ECO:0000313" key="13">
    <source>
        <dbReference type="EMBL" id="KAH0461997.1"/>
    </source>
</evidence>
<evidence type="ECO:0000256" key="11">
    <source>
        <dbReference type="SAM" id="MobiDB-lite"/>
    </source>
</evidence>
<organism evidence="13 14">
    <name type="scientific">Dendrobium chrysotoxum</name>
    <name type="common">Orchid</name>
    <dbReference type="NCBI Taxonomy" id="161865"/>
    <lineage>
        <taxon>Eukaryota</taxon>
        <taxon>Viridiplantae</taxon>
        <taxon>Streptophyta</taxon>
        <taxon>Embryophyta</taxon>
        <taxon>Tracheophyta</taxon>
        <taxon>Spermatophyta</taxon>
        <taxon>Magnoliopsida</taxon>
        <taxon>Liliopsida</taxon>
        <taxon>Asparagales</taxon>
        <taxon>Orchidaceae</taxon>
        <taxon>Epidendroideae</taxon>
        <taxon>Malaxideae</taxon>
        <taxon>Dendrobiinae</taxon>
        <taxon>Dendrobium</taxon>
    </lineage>
</organism>
<keyword evidence="4" id="KW-0813">Transport</keyword>
<feature type="transmembrane region" description="Helical" evidence="12">
    <location>
        <begin position="140"/>
        <end position="160"/>
    </location>
</feature>
<dbReference type="CDD" id="cd17313">
    <property type="entry name" value="MFS_SLC45_SUC"/>
    <property type="match status" value="1"/>
</dbReference>
<evidence type="ECO:0000256" key="12">
    <source>
        <dbReference type="SAM" id="Phobius"/>
    </source>
</evidence>
<keyword evidence="9 12" id="KW-1133">Transmembrane helix</keyword>
<feature type="transmembrane region" description="Helical" evidence="12">
    <location>
        <begin position="601"/>
        <end position="620"/>
    </location>
</feature>
<keyword evidence="6" id="KW-0762">Sugar transport</keyword>
<comment type="pathway">
    <text evidence="2">Glycan biosynthesis; sucrose metabolism.</text>
</comment>
<accession>A0AAV7GZI4</accession>
<feature type="transmembrane region" description="Helical" evidence="12">
    <location>
        <begin position="71"/>
        <end position="96"/>
    </location>
</feature>
<comment type="subcellular location">
    <subcellularLocation>
        <location evidence="1">Cell membrane</location>
        <topology evidence="1">Multi-pass membrane protein</topology>
    </subcellularLocation>
</comment>
<evidence type="ECO:0000256" key="5">
    <source>
        <dbReference type="ARBA" id="ARBA00022475"/>
    </source>
</evidence>
<dbReference type="InterPro" id="IPR036259">
    <property type="entry name" value="MFS_trans_sf"/>
</dbReference>
<dbReference type="AlphaFoldDB" id="A0AAV7GZI4"/>
<feature type="region of interest" description="Disordered" evidence="11">
    <location>
        <begin position="302"/>
        <end position="321"/>
    </location>
</feature>
<feature type="transmembrane region" description="Helical" evidence="12">
    <location>
        <begin position="262"/>
        <end position="286"/>
    </location>
</feature>
<feature type="transmembrane region" description="Helical" evidence="12">
    <location>
        <begin position="460"/>
        <end position="478"/>
    </location>
</feature>
<evidence type="ECO:0000256" key="3">
    <source>
        <dbReference type="ARBA" id="ARBA00007134"/>
    </source>
</evidence>
<keyword evidence="10 12" id="KW-0472">Membrane</keyword>
<gene>
    <name evidence="13" type="ORF">IEQ34_009572</name>
</gene>
<dbReference type="GO" id="GO:0005886">
    <property type="term" value="C:plasma membrane"/>
    <property type="evidence" value="ECO:0007669"/>
    <property type="project" value="UniProtKB-SubCell"/>
</dbReference>
<evidence type="ECO:0000256" key="7">
    <source>
        <dbReference type="ARBA" id="ARBA00022692"/>
    </source>
</evidence>
<feature type="compositionally biased region" description="Low complexity" evidence="11">
    <location>
        <begin position="43"/>
        <end position="64"/>
    </location>
</feature>
<feature type="region of interest" description="Disordered" evidence="11">
    <location>
        <begin position="28"/>
        <end position="64"/>
    </location>
</feature>
<dbReference type="FunFam" id="1.20.1250.20:FF:000366">
    <property type="entry name" value="Sucrose transport protein SUT5"/>
    <property type="match status" value="1"/>
</dbReference>
<keyword evidence="5" id="KW-1003">Cell membrane</keyword>
<evidence type="ECO:0000256" key="8">
    <source>
        <dbReference type="ARBA" id="ARBA00022847"/>
    </source>
</evidence>
<feature type="transmembrane region" description="Helical" evidence="12">
    <location>
        <begin position="108"/>
        <end position="128"/>
    </location>
</feature>
<dbReference type="GO" id="GO:0042950">
    <property type="term" value="F:salicin transmembrane transporter activity"/>
    <property type="evidence" value="ECO:0007669"/>
    <property type="project" value="UniProtKB-ARBA"/>
</dbReference>
<dbReference type="SUPFAM" id="SSF103473">
    <property type="entry name" value="MFS general substrate transporter"/>
    <property type="match status" value="1"/>
</dbReference>
<evidence type="ECO:0000256" key="6">
    <source>
        <dbReference type="ARBA" id="ARBA00022597"/>
    </source>
</evidence>
<dbReference type="Proteomes" id="UP000775213">
    <property type="component" value="Unassembled WGS sequence"/>
</dbReference>
<dbReference type="FunFam" id="1.20.1250.20:FF:000182">
    <property type="entry name" value="Sucrose transporter SUC2"/>
    <property type="match status" value="1"/>
</dbReference>
<feature type="transmembrane region" description="Helical" evidence="12">
    <location>
        <begin position="490"/>
        <end position="512"/>
    </location>
</feature>
<name>A0AAV7GZI4_DENCH</name>
<evidence type="ECO:0000313" key="14">
    <source>
        <dbReference type="Proteomes" id="UP000775213"/>
    </source>
</evidence>
<dbReference type="PANTHER" id="PTHR19432">
    <property type="entry name" value="SUGAR TRANSPORTER"/>
    <property type="match status" value="1"/>
</dbReference>
<sequence length="644" mass="69709">MDGAVSIRVPYRHLNEAELELVELDGEIEDRNTGRSPTRLPVSDSSPSSSTHFDYSASQSGGSQGSSLKTLIFGSMVGAGVQFGWALQLSLLTPYIQTLGIEHAFSSFIWLCGPITGFIVQPCVGVWSDKCNSKYGRRRPFIVAGCMMITLAVFFIGFAADIGYLLGDTQENCDKYKGPRWRASAVFIFGFWMLDLANNTVQGPARALLADLSGPDQRSLANAIFCSWMAVGNILGFSSGASGNWHRLFPFLASRACCEACVNLKAAFLVAVAFLMFCMLMTIYYAKEVPLEVRPLQRLSDSSPLLSDNQQNNLEEVPPGARPVRMLSDSAPLLKETQQNGFVLPNEIFERAEVDQNYENNVGVHKSNTGDVSLFDSSVEKDEFEAFKNGPSAVLVNILTSLRHLPPGMHSVLIVMALTWLSWFPFFLFDTDWMGREVYHGNPKGNANEMEAYQHGVREGSFGLLLNSVVLGVASLLIEPMCQKMGAKLLWALSNFIVFVCMTATTIVSLLSFSEHSKGIQHAVGANQAIKVAALVIFSLLGFPLAITYSVPFSVTAELTADTGGGQGLATGVLNLAIVVPQMIVSLCAGPWDAFFGGGNIPAFALAAIFSLVSVVVAILKLPTISSSSTPTSFHGFVIIDVHL</sequence>
<dbReference type="Gene3D" id="1.20.1250.20">
    <property type="entry name" value="MFS general substrate transporter like domains"/>
    <property type="match status" value="1"/>
</dbReference>
<feature type="transmembrane region" description="Helical" evidence="12">
    <location>
        <begin position="411"/>
        <end position="429"/>
    </location>
</feature>
<evidence type="ECO:0000256" key="10">
    <source>
        <dbReference type="ARBA" id="ARBA00023136"/>
    </source>
</evidence>
<comment type="caution">
    <text evidence="13">The sequence shown here is derived from an EMBL/GenBank/DDBJ whole genome shotgun (WGS) entry which is preliminary data.</text>
</comment>
<keyword evidence="7 12" id="KW-0812">Transmembrane</keyword>
<keyword evidence="14" id="KW-1185">Reference proteome</keyword>
<dbReference type="Pfam" id="PF07690">
    <property type="entry name" value="MFS_1"/>
    <property type="match status" value="1"/>
</dbReference>
<feature type="transmembrane region" description="Helical" evidence="12">
    <location>
        <begin position="532"/>
        <end position="551"/>
    </location>
</feature>
<evidence type="ECO:0000256" key="9">
    <source>
        <dbReference type="ARBA" id="ARBA00022989"/>
    </source>
</evidence>
<reference evidence="13 14" key="1">
    <citation type="journal article" date="2021" name="Hortic Res">
        <title>Chromosome-scale assembly of the Dendrobium chrysotoxum genome enhances the understanding of orchid evolution.</title>
        <authorList>
            <person name="Zhang Y."/>
            <person name="Zhang G.Q."/>
            <person name="Zhang D."/>
            <person name="Liu X.D."/>
            <person name="Xu X.Y."/>
            <person name="Sun W.H."/>
            <person name="Yu X."/>
            <person name="Zhu X."/>
            <person name="Wang Z.W."/>
            <person name="Zhao X."/>
            <person name="Zhong W.Y."/>
            <person name="Chen H."/>
            <person name="Yin W.L."/>
            <person name="Huang T."/>
            <person name="Niu S.C."/>
            <person name="Liu Z.J."/>
        </authorList>
    </citation>
    <scope>NUCLEOTIDE SEQUENCE [LARGE SCALE GENOMIC DNA]</scope>
    <source>
        <strain evidence="13">Lindl</strain>
    </source>
</reference>
<protein>
    <submittedName>
        <fullName evidence="13">Uncharacterized protein</fullName>
    </submittedName>
</protein>
<dbReference type="GO" id="GO:0005364">
    <property type="term" value="F:maltose:proton symporter activity"/>
    <property type="evidence" value="ECO:0007669"/>
    <property type="project" value="UniProtKB-ARBA"/>
</dbReference>
<dbReference type="EMBL" id="JAGFBR010000009">
    <property type="protein sequence ID" value="KAH0461997.1"/>
    <property type="molecule type" value="Genomic_DNA"/>
</dbReference>
<dbReference type="PANTHER" id="PTHR19432:SF35">
    <property type="entry name" value="SOLUTE CARRIER FAMILY 45 MEMBER 3 ISOFORM X1"/>
    <property type="match status" value="1"/>
</dbReference>
<evidence type="ECO:0000256" key="2">
    <source>
        <dbReference type="ARBA" id="ARBA00004914"/>
    </source>
</evidence>
<evidence type="ECO:0000256" key="4">
    <source>
        <dbReference type="ARBA" id="ARBA00022448"/>
    </source>
</evidence>
<dbReference type="InterPro" id="IPR011701">
    <property type="entry name" value="MFS"/>
</dbReference>
<feature type="compositionally biased region" description="Polar residues" evidence="11">
    <location>
        <begin position="302"/>
        <end position="314"/>
    </location>
</feature>
<feature type="transmembrane region" description="Helical" evidence="12">
    <location>
        <begin position="219"/>
        <end position="242"/>
    </location>
</feature>